<evidence type="ECO:0000256" key="2">
    <source>
        <dbReference type="ARBA" id="ARBA00022475"/>
    </source>
</evidence>
<dbReference type="Proteomes" id="UP000438448">
    <property type="component" value="Unassembled WGS sequence"/>
</dbReference>
<feature type="transmembrane region" description="Helical" evidence="6">
    <location>
        <begin position="154"/>
        <end position="177"/>
    </location>
</feature>
<dbReference type="AlphaFoldDB" id="A0A7K0D0Q9"/>
<dbReference type="InterPro" id="IPR001123">
    <property type="entry name" value="LeuE-type"/>
</dbReference>
<evidence type="ECO:0000256" key="5">
    <source>
        <dbReference type="ARBA" id="ARBA00023136"/>
    </source>
</evidence>
<dbReference type="OrthoDB" id="9784202at2"/>
<proteinExistence type="predicted"/>
<dbReference type="PIRSF" id="PIRSF006324">
    <property type="entry name" value="LeuE"/>
    <property type="match status" value="1"/>
</dbReference>
<dbReference type="PANTHER" id="PTHR30086">
    <property type="entry name" value="ARGININE EXPORTER PROTEIN ARGO"/>
    <property type="match status" value="1"/>
</dbReference>
<dbReference type="GO" id="GO:0005886">
    <property type="term" value="C:plasma membrane"/>
    <property type="evidence" value="ECO:0007669"/>
    <property type="project" value="UniProtKB-SubCell"/>
</dbReference>
<organism evidence="7 8">
    <name type="scientific">Nocardia macrotermitis</name>
    <dbReference type="NCBI Taxonomy" id="2585198"/>
    <lineage>
        <taxon>Bacteria</taxon>
        <taxon>Bacillati</taxon>
        <taxon>Actinomycetota</taxon>
        <taxon>Actinomycetes</taxon>
        <taxon>Mycobacteriales</taxon>
        <taxon>Nocardiaceae</taxon>
        <taxon>Nocardia</taxon>
    </lineage>
</organism>
<feature type="transmembrane region" description="Helical" evidence="6">
    <location>
        <begin position="65"/>
        <end position="89"/>
    </location>
</feature>
<feature type="transmembrane region" description="Helical" evidence="6">
    <location>
        <begin position="39"/>
        <end position="59"/>
    </location>
</feature>
<feature type="transmembrane region" description="Helical" evidence="6">
    <location>
        <begin position="189"/>
        <end position="209"/>
    </location>
</feature>
<feature type="transmembrane region" description="Helical" evidence="6">
    <location>
        <begin position="6"/>
        <end position="27"/>
    </location>
</feature>
<feature type="transmembrane region" description="Helical" evidence="6">
    <location>
        <begin position="121"/>
        <end position="142"/>
    </location>
</feature>
<evidence type="ECO:0000313" key="7">
    <source>
        <dbReference type="EMBL" id="MQY19316.1"/>
    </source>
</evidence>
<dbReference type="RefSeq" id="WP_153410090.1">
    <property type="nucleotide sequence ID" value="NZ_WEGK01000004.1"/>
</dbReference>
<dbReference type="EMBL" id="WEGK01000004">
    <property type="protein sequence ID" value="MQY19316.1"/>
    <property type="molecule type" value="Genomic_DNA"/>
</dbReference>
<accession>A0A7K0D0Q9</accession>
<reference evidence="7 8" key="1">
    <citation type="submission" date="2019-10" db="EMBL/GenBank/DDBJ databases">
        <title>Nocardia macrotermitis sp. nov. and Nocardia aurantia sp. nov., isolated from the gut of fungus growing-termite Macrotermes natalensis.</title>
        <authorList>
            <person name="Benndorf R."/>
            <person name="Schwitalla J."/>
            <person name="Martin K."/>
            <person name="De Beer W."/>
            <person name="Kaster A.-K."/>
            <person name="Vollmers J."/>
            <person name="Poulsen M."/>
            <person name="Beemelmanns C."/>
        </authorList>
    </citation>
    <scope>NUCLEOTIDE SEQUENCE [LARGE SCALE GENOMIC DNA]</scope>
    <source>
        <strain evidence="7 8">RB20</strain>
    </source>
</reference>
<dbReference type="GO" id="GO:0015171">
    <property type="term" value="F:amino acid transmembrane transporter activity"/>
    <property type="evidence" value="ECO:0007669"/>
    <property type="project" value="TreeGrafter"/>
</dbReference>
<evidence type="ECO:0000256" key="3">
    <source>
        <dbReference type="ARBA" id="ARBA00022692"/>
    </source>
</evidence>
<keyword evidence="5 6" id="KW-0472">Membrane</keyword>
<protein>
    <submittedName>
        <fullName evidence="7">Homoserine/homoserine lactone efflux protein</fullName>
    </submittedName>
</protein>
<evidence type="ECO:0000313" key="8">
    <source>
        <dbReference type="Proteomes" id="UP000438448"/>
    </source>
</evidence>
<gene>
    <name evidence="7" type="primary">rhtB_2</name>
    <name evidence="7" type="ORF">NRB20_24010</name>
</gene>
<comment type="subcellular location">
    <subcellularLocation>
        <location evidence="1">Cell membrane</location>
        <topology evidence="1">Multi-pass membrane protein</topology>
    </subcellularLocation>
</comment>
<sequence length="214" mass="22079">MVPVANLLAFIVAGTIIIVIPGPGVLFTVGRALTHGKRAALVSVVGHSLGVQVMLALVAGGLGTLVAASVVALTIVKICGGLYLMYIGAQAIRQRRSLRTALTASSSAQPATHRRVLRQGFIVGVTNPKAIIFFSAMLPQFVDRAHGSVPLQMLVLGWIFMLIALVSDSTWALLAGTARDWFARSPRRLEAVGGAGGVMIMGLGASVAVSGTGG</sequence>
<keyword evidence="3 6" id="KW-0812">Transmembrane</keyword>
<name>A0A7K0D0Q9_9NOCA</name>
<comment type="caution">
    <text evidence="7">The sequence shown here is derived from an EMBL/GenBank/DDBJ whole genome shotgun (WGS) entry which is preliminary data.</text>
</comment>
<keyword evidence="2" id="KW-1003">Cell membrane</keyword>
<evidence type="ECO:0000256" key="1">
    <source>
        <dbReference type="ARBA" id="ARBA00004651"/>
    </source>
</evidence>
<dbReference type="PANTHER" id="PTHR30086:SF20">
    <property type="entry name" value="ARGININE EXPORTER PROTEIN ARGO-RELATED"/>
    <property type="match status" value="1"/>
</dbReference>
<keyword evidence="4 6" id="KW-1133">Transmembrane helix</keyword>
<evidence type="ECO:0000256" key="4">
    <source>
        <dbReference type="ARBA" id="ARBA00022989"/>
    </source>
</evidence>
<keyword evidence="8" id="KW-1185">Reference proteome</keyword>
<evidence type="ECO:0000256" key="6">
    <source>
        <dbReference type="SAM" id="Phobius"/>
    </source>
</evidence>
<dbReference type="Pfam" id="PF01810">
    <property type="entry name" value="LysE"/>
    <property type="match status" value="1"/>
</dbReference>